<feature type="transmembrane region" description="Helical" evidence="14">
    <location>
        <begin position="184"/>
        <end position="206"/>
    </location>
</feature>
<evidence type="ECO:0000256" key="11">
    <source>
        <dbReference type="ARBA" id="ARBA00023264"/>
    </source>
</evidence>
<evidence type="ECO:0000313" key="15">
    <source>
        <dbReference type="EMBL" id="CDP37189.1"/>
    </source>
</evidence>
<dbReference type="PANTHER" id="PTHR31201:SF1">
    <property type="entry name" value="GLYCEROPHOSPHOCHOLINE ACYLTRANSFERASE 1"/>
    <property type="match status" value="1"/>
</dbReference>
<evidence type="ECO:0000256" key="8">
    <source>
        <dbReference type="ARBA" id="ARBA00023098"/>
    </source>
</evidence>
<keyword evidence="4" id="KW-0444">Lipid biosynthesis</keyword>
<evidence type="ECO:0000256" key="12">
    <source>
        <dbReference type="ARBA" id="ARBA00023315"/>
    </source>
</evidence>
<dbReference type="Pfam" id="PF10998">
    <property type="entry name" value="DUF2838"/>
    <property type="match status" value="1"/>
</dbReference>
<accession>A0A060T8V7</accession>
<reference evidence="15" key="2">
    <citation type="submission" date="2014-06" db="EMBL/GenBank/DDBJ databases">
        <title>The complete genome of Blastobotrys (Arxula) adeninivorans LS3 - a yeast of biotechnological interest.</title>
        <authorList>
            <person name="Kunze G."/>
            <person name="Gaillardin C."/>
            <person name="Czernicka M."/>
            <person name="Durrens P."/>
            <person name="Martin T."/>
            <person name="Boer E."/>
            <person name="Gabaldon T."/>
            <person name="Cruz J."/>
            <person name="Talla E."/>
            <person name="Marck C."/>
            <person name="Goffeau A."/>
            <person name="Barbe V."/>
            <person name="Baret P."/>
            <person name="Baronian K."/>
            <person name="Beier S."/>
            <person name="Bleykasten C."/>
            <person name="Bode R."/>
            <person name="Casaregola S."/>
            <person name="Despons L."/>
            <person name="Fairhead C."/>
            <person name="Giersberg M."/>
            <person name="Gierski P."/>
            <person name="Hahnel U."/>
            <person name="Hartmann A."/>
            <person name="Jankowska D."/>
            <person name="Jubin C."/>
            <person name="Jung P."/>
            <person name="Lafontaine I."/>
            <person name="Leh-Louis V."/>
            <person name="Lemaire M."/>
            <person name="Marcet-Houben M."/>
            <person name="Mascher M."/>
            <person name="Morel G."/>
            <person name="Richard G.-F."/>
            <person name="Riechen J."/>
            <person name="Sacerdot C."/>
            <person name="Sarkar A."/>
            <person name="Savel G."/>
            <person name="Schacherer J."/>
            <person name="Sherman D."/>
            <person name="Straub M.-L."/>
            <person name="Stein N."/>
            <person name="Thierry A."/>
            <person name="Trautwein-Schult A."/>
            <person name="Westhof E."/>
            <person name="Worch S."/>
            <person name="Dujon B."/>
            <person name="Souciet J.-L."/>
            <person name="Wincker P."/>
            <person name="Scholz U."/>
            <person name="Neuveglise N."/>
        </authorList>
    </citation>
    <scope>NUCLEOTIDE SEQUENCE</scope>
    <source>
        <strain evidence="15">LS3</strain>
    </source>
</reference>
<gene>
    <name evidence="15" type="ORF">GNLVRS02_ARAD1D05852g</name>
</gene>
<keyword evidence="5" id="KW-0808">Transferase</keyword>
<evidence type="ECO:0000256" key="3">
    <source>
        <dbReference type="ARBA" id="ARBA00019082"/>
    </source>
</evidence>
<organism evidence="15">
    <name type="scientific">Blastobotrys adeninivorans</name>
    <name type="common">Yeast</name>
    <name type="synonym">Arxula adeninivorans</name>
    <dbReference type="NCBI Taxonomy" id="409370"/>
    <lineage>
        <taxon>Eukaryota</taxon>
        <taxon>Fungi</taxon>
        <taxon>Dikarya</taxon>
        <taxon>Ascomycota</taxon>
        <taxon>Saccharomycotina</taxon>
        <taxon>Dipodascomycetes</taxon>
        <taxon>Dipodascales</taxon>
        <taxon>Trichomonascaceae</taxon>
        <taxon>Blastobotrys</taxon>
    </lineage>
</organism>
<evidence type="ECO:0000256" key="4">
    <source>
        <dbReference type="ARBA" id="ARBA00022516"/>
    </source>
</evidence>
<evidence type="ECO:0000256" key="9">
    <source>
        <dbReference type="ARBA" id="ARBA00023136"/>
    </source>
</evidence>
<sequence length="452" mass="51576">MSDGNATPEPIDGGDDGGDMTKVAYFSVPGESYGLHRAGSDASLQSLDETTAPLDRMTIVDLLDPFAAGPVQFTKRLNSRVKAKGSEIRSMAKRQKDRVLKGHEEDIDRLKRSVVRNVERLEQRLSSTNAISLTEKLTFSLGVMNIFLIGYLIGSHPHLFHVLYSLELAFLLPLRIYTYRRKEWHYYLVDLCYFVNALVLLYLWVFPNSVKLYISCYAFSFGTLSWAVITWRNSLVLHSIDKTTSTFIHVLPPVVFHVITHRLDYNFKAERFPGAVKLQSWNWVQGVTWTSVAYFTWQFSYHYFITLKRKEKIKAGRVTSFEHLRKSYAKTMLGRFVNSLPEPFPVVAFTLIQFGYQLSTMALCPLWHSNEVLSTIFMSYIFYRACYNGATYYLDIFGNRFHKELLKLQAEVAEWQANQLTPPLTGVTSAVAPPDMKLPPPGPTDPTSVPVS</sequence>
<evidence type="ECO:0000256" key="10">
    <source>
        <dbReference type="ARBA" id="ARBA00023209"/>
    </source>
</evidence>
<dbReference type="GO" id="GO:0016020">
    <property type="term" value="C:membrane"/>
    <property type="evidence" value="ECO:0007669"/>
    <property type="project" value="UniProtKB-SubCell"/>
</dbReference>
<feature type="transmembrane region" description="Helical" evidence="14">
    <location>
        <begin position="212"/>
        <end position="231"/>
    </location>
</feature>
<keyword evidence="6 14" id="KW-0812">Transmembrane</keyword>
<comment type="similarity">
    <text evidence="2">Belongs to the GPC1 family.</text>
</comment>
<evidence type="ECO:0000256" key="2">
    <source>
        <dbReference type="ARBA" id="ARBA00006675"/>
    </source>
</evidence>
<feature type="transmembrane region" description="Helical" evidence="14">
    <location>
        <begin position="283"/>
        <end position="304"/>
    </location>
</feature>
<proteinExistence type="inferred from homology"/>
<evidence type="ECO:0000256" key="13">
    <source>
        <dbReference type="SAM" id="MobiDB-lite"/>
    </source>
</evidence>
<feature type="region of interest" description="Disordered" evidence="13">
    <location>
        <begin position="433"/>
        <end position="452"/>
    </location>
</feature>
<dbReference type="PhylomeDB" id="A0A060T8V7"/>
<evidence type="ECO:0000256" key="14">
    <source>
        <dbReference type="SAM" id="Phobius"/>
    </source>
</evidence>
<comment type="subcellular location">
    <subcellularLocation>
        <location evidence="1">Membrane</location>
        <topology evidence="1">Multi-pass membrane protein</topology>
    </subcellularLocation>
</comment>
<dbReference type="InterPro" id="IPR021261">
    <property type="entry name" value="GPCAT"/>
</dbReference>
<keyword evidence="11" id="KW-1208">Phospholipid metabolism</keyword>
<evidence type="ECO:0000256" key="7">
    <source>
        <dbReference type="ARBA" id="ARBA00022989"/>
    </source>
</evidence>
<dbReference type="AlphaFoldDB" id="A0A060T8V7"/>
<protein>
    <recommendedName>
        <fullName evidence="3">Glycerophosphocholine acyltransferase 1</fullName>
    </recommendedName>
</protein>
<reference evidence="15" key="1">
    <citation type="submission" date="2014-02" db="EMBL/GenBank/DDBJ databases">
        <authorList>
            <person name="Genoscope - CEA"/>
        </authorList>
    </citation>
    <scope>NUCLEOTIDE SEQUENCE</scope>
    <source>
        <strain evidence="15">LS3</strain>
    </source>
</reference>
<dbReference type="GO" id="GO:0016746">
    <property type="term" value="F:acyltransferase activity"/>
    <property type="evidence" value="ECO:0007669"/>
    <property type="project" value="UniProtKB-KW"/>
</dbReference>
<evidence type="ECO:0000256" key="6">
    <source>
        <dbReference type="ARBA" id="ARBA00022692"/>
    </source>
</evidence>
<feature type="transmembrane region" description="Helical" evidence="14">
    <location>
        <begin position="133"/>
        <end position="153"/>
    </location>
</feature>
<evidence type="ECO:0000256" key="5">
    <source>
        <dbReference type="ARBA" id="ARBA00022679"/>
    </source>
</evidence>
<name>A0A060T8V7_BLAAD</name>
<keyword evidence="12" id="KW-0012">Acyltransferase</keyword>
<dbReference type="EMBL" id="HG937694">
    <property type="protein sequence ID" value="CDP37189.1"/>
    <property type="molecule type" value="Genomic_DNA"/>
</dbReference>
<keyword evidence="8" id="KW-0443">Lipid metabolism</keyword>
<dbReference type="PANTHER" id="PTHR31201">
    <property type="entry name" value="OS01G0585100 PROTEIN"/>
    <property type="match status" value="1"/>
</dbReference>
<keyword evidence="7 14" id="KW-1133">Transmembrane helix</keyword>
<dbReference type="GO" id="GO:0006656">
    <property type="term" value="P:phosphatidylcholine biosynthetic process"/>
    <property type="evidence" value="ECO:0007669"/>
    <property type="project" value="TreeGrafter"/>
</dbReference>
<keyword evidence="9 14" id="KW-0472">Membrane</keyword>
<keyword evidence="10" id="KW-0594">Phospholipid biosynthesis</keyword>
<evidence type="ECO:0000256" key="1">
    <source>
        <dbReference type="ARBA" id="ARBA00004141"/>
    </source>
</evidence>